<sequence>MTRLADRMVAMHSDAGGHWGERSDGVGHWGERSDGVGHWGERSDGVGHWGERSDGVFYRPAYPPPPGYGHPGYPPPGYGPPVYGPPPDLKPGIIALRPLNLSDIFNGAFAYVRANPKATLGLTTIVVVIAQLFALVLQISPLIAGGGLDSTYTGEDAPATALIGPTLGSMAGVIATWVSGIVLSGLLTVIVGRAVFGSGITIGAAWQRLRGRIWALLGFTVLEGLGAVLLIAVVVGITLTAVLIGDGAAGFLVGIPLTLGLVVLMVYLGTMLGFVPTLIVLERLPIIAAIRRSFALIRNDFWRVFGIRLLATMVAGMIAVAVAVPFSIGGQVLIFASDTSAAAALGLVLVAVGGAIGQILTAPFTAGVVVLQYTDRRMRAEAFDLVLRTGAVAGPVAPPDSTDYLWLTRQP</sequence>
<feature type="transmembrane region" description="Helical" evidence="1">
    <location>
        <begin position="120"/>
        <end position="144"/>
    </location>
</feature>
<feature type="transmembrane region" description="Helical" evidence="1">
    <location>
        <begin position="251"/>
        <end position="281"/>
    </location>
</feature>
<dbReference type="AlphaFoldDB" id="A0A7X5ZFE8"/>
<feature type="transmembrane region" description="Helical" evidence="1">
    <location>
        <begin position="344"/>
        <end position="371"/>
    </location>
</feature>
<dbReference type="RefSeq" id="WP_208411369.1">
    <property type="nucleotide sequence ID" value="NZ_JAANOW010000003.1"/>
</dbReference>
<dbReference type="Proteomes" id="UP000547444">
    <property type="component" value="Unassembled WGS sequence"/>
</dbReference>
<keyword evidence="3" id="KW-1185">Reference proteome</keyword>
<feature type="transmembrane region" description="Helical" evidence="1">
    <location>
        <begin position="174"/>
        <end position="196"/>
    </location>
</feature>
<evidence type="ECO:0000313" key="3">
    <source>
        <dbReference type="Proteomes" id="UP000547444"/>
    </source>
</evidence>
<protein>
    <recommendedName>
        <fullName evidence="4">Glycerophosphoryl diester phosphodiesterase membrane domain-containing protein</fullName>
    </recommendedName>
</protein>
<organism evidence="2 3">
    <name type="scientific">Mycolicibacterium fluoranthenivorans</name>
    <dbReference type="NCBI Taxonomy" id="258505"/>
    <lineage>
        <taxon>Bacteria</taxon>
        <taxon>Bacillati</taxon>
        <taxon>Actinomycetota</taxon>
        <taxon>Actinomycetes</taxon>
        <taxon>Mycobacteriales</taxon>
        <taxon>Mycobacteriaceae</taxon>
        <taxon>Mycolicibacterium</taxon>
    </lineage>
</organism>
<accession>A0A7X5ZFE8</accession>
<keyword evidence="1" id="KW-0472">Membrane</keyword>
<evidence type="ECO:0008006" key="4">
    <source>
        <dbReference type="Google" id="ProtNLM"/>
    </source>
</evidence>
<keyword evidence="1" id="KW-1133">Transmembrane helix</keyword>
<dbReference type="EMBL" id="JAANOW010000003">
    <property type="protein sequence ID" value="NIH98204.1"/>
    <property type="molecule type" value="Genomic_DNA"/>
</dbReference>
<keyword evidence="1" id="KW-0812">Transmembrane</keyword>
<evidence type="ECO:0000313" key="2">
    <source>
        <dbReference type="EMBL" id="NIH98204.1"/>
    </source>
</evidence>
<feature type="transmembrane region" description="Helical" evidence="1">
    <location>
        <begin position="216"/>
        <end position="245"/>
    </location>
</feature>
<gene>
    <name evidence="2" type="ORF">FHU31_005210</name>
</gene>
<evidence type="ECO:0000256" key="1">
    <source>
        <dbReference type="SAM" id="Phobius"/>
    </source>
</evidence>
<feature type="transmembrane region" description="Helical" evidence="1">
    <location>
        <begin position="301"/>
        <end position="324"/>
    </location>
</feature>
<name>A0A7X5ZFE8_9MYCO</name>
<proteinExistence type="predicted"/>
<reference evidence="2 3" key="1">
    <citation type="submission" date="2020-03" db="EMBL/GenBank/DDBJ databases">
        <title>Sequencing the genomes of 1000 actinobacteria strains.</title>
        <authorList>
            <person name="Klenk H.-P."/>
        </authorList>
    </citation>
    <scope>NUCLEOTIDE SEQUENCE [LARGE SCALE GENOMIC DNA]</scope>
    <source>
        <strain evidence="2 3">DSM 44556</strain>
    </source>
</reference>
<comment type="caution">
    <text evidence="2">The sequence shown here is derived from an EMBL/GenBank/DDBJ whole genome shotgun (WGS) entry which is preliminary data.</text>
</comment>